<evidence type="ECO:0000256" key="2">
    <source>
        <dbReference type="ARBA" id="ARBA00006403"/>
    </source>
</evidence>
<dbReference type="PROSITE" id="PS00434">
    <property type="entry name" value="HSF_DOMAIN"/>
    <property type="match status" value="1"/>
</dbReference>
<evidence type="ECO:0000256" key="6">
    <source>
        <dbReference type="ARBA" id="ARBA00023163"/>
    </source>
</evidence>
<dbReference type="PANTHER" id="PTHR10015">
    <property type="entry name" value="HEAT SHOCK TRANSCRIPTION FACTOR"/>
    <property type="match status" value="1"/>
</dbReference>
<protein>
    <submittedName>
        <fullName evidence="11">Heat shock factor protein 4</fullName>
    </submittedName>
</protein>
<dbReference type="InterPro" id="IPR036390">
    <property type="entry name" value="WH_DNA-bd_sf"/>
</dbReference>
<feature type="domain" description="HSF-type DNA-binding" evidence="10">
    <location>
        <begin position="59"/>
        <end position="83"/>
    </location>
</feature>
<keyword evidence="3" id="KW-0805">Transcription regulation</keyword>
<reference evidence="11" key="1">
    <citation type="journal article" date="2021" name="Evol. Appl.">
        <title>The genome of the Pyrenean desman and the effects of bottlenecks and inbreeding on the genomic landscape of an endangered species.</title>
        <authorList>
            <person name="Escoda L."/>
            <person name="Castresana J."/>
        </authorList>
    </citation>
    <scope>NUCLEOTIDE SEQUENCE</scope>
    <source>
        <strain evidence="11">IBE-C5619</strain>
    </source>
</reference>
<evidence type="ECO:0000256" key="9">
    <source>
        <dbReference type="SAM" id="MobiDB-lite"/>
    </source>
</evidence>
<feature type="region of interest" description="Disordered" evidence="9">
    <location>
        <begin position="297"/>
        <end position="318"/>
    </location>
</feature>
<evidence type="ECO:0000256" key="1">
    <source>
        <dbReference type="ARBA" id="ARBA00004123"/>
    </source>
</evidence>
<evidence type="ECO:0000256" key="4">
    <source>
        <dbReference type="ARBA" id="ARBA00023016"/>
    </source>
</evidence>
<dbReference type="FunFam" id="1.10.10.10:FF:000027">
    <property type="entry name" value="Heat shock transcription factor 1"/>
    <property type="match status" value="1"/>
</dbReference>
<dbReference type="PRINTS" id="PR00056">
    <property type="entry name" value="HSFDOMAIN"/>
</dbReference>
<dbReference type="SMART" id="SM00415">
    <property type="entry name" value="HSF"/>
    <property type="match status" value="1"/>
</dbReference>
<name>A0A8J6DV45_GALPY</name>
<feature type="region of interest" description="Disordered" evidence="9">
    <location>
        <begin position="372"/>
        <end position="407"/>
    </location>
</feature>
<dbReference type="OrthoDB" id="60033at2759"/>
<comment type="similarity">
    <text evidence="2 8">Belongs to the HSF family.</text>
</comment>
<evidence type="ECO:0000313" key="12">
    <source>
        <dbReference type="Proteomes" id="UP000700334"/>
    </source>
</evidence>
<organism evidence="11 12">
    <name type="scientific">Galemys pyrenaicus</name>
    <name type="common">Iberian desman</name>
    <name type="synonym">Pyrenean desman</name>
    <dbReference type="NCBI Taxonomy" id="202257"/>
    <lineage>
        <taxon>Eukaryota</taxon>
        <taxon>Metazoa</taxon>
        <taxon>Chordata</taxon>
        <taxon>Craniata</taxon>
        <taxon>Vertebrata</taxon>
        <taxon>Euteleostomi</taxon>
        <taxon>Mammalia</taxon>
        <taxon>Eutheria</taxon>
        <taxon>Laurasiatheria</taxon>
        <taxon>Eulipotyphla</taxon>
        <taxon>Talpidae</taxon>
        <taxon>Galemys</taxon>
    </lineage>
</organism>
<keyword evidence="7" id="KW-0539">Nucleus</keyword>
<evidence type="ECO:0000313" key="11">
    <source>
        <dbReference type="EMBL" id="KAG8521799.1"/>
    </source>
</evidence>
<dbReference type="PANTHER" id="PTHR10015:SF213">
    <property type="entry name" value="HEAT SHOCK FACTOR PROTEIN 4"/>
    <property type="match status" value="1"/>
</dbReference>
<evidence type="ECO:0000256" key="5">
    <source>
        <dbReference type="ARBA" id="ARBA00023125"/>
    </source>
</evidence>
<gene>
    <name evidence="11" type="ORF">J0S82_013927</name>
</gene>
<dbReference type="InterPro" id="IPR036388">
    <property type="entry name" value="WH-like_DNA-bd_sf"/>
</dbReference>
<dbReference type="AlphaFoldDB" id="A0A8J6DV45"/>
<comment type="caution">
    <text evidence="11">The sequence shown here is derived from an EMBL/GenBank/DDBJ whole genome shotgun (WGS) entry which is preliminary data.</text>
</comment>
<proteinExistence type="inferred from homology"/>
<accession>A0A8J6DV45</accession>
<dbReference type="SUPFAM" id="SSF46785">
    <property type="entry name" value="Winged helix' DNA-binding domain"/>
    <property type="match status" value="1"/>
</dbReference>
<dbReference type="Pfam" id="PF00447">
    <property type="entry name" value="HSF_DNA-bind"/>
    <property type="match status" value="1"/>
</dbReference>
<keyword evidence="12" id="KW-1185">Reference proteome</keyword>
<keyword evidence="4 11" id="KW-0346">Stress response</keyword>
<dbReference type="GO" id="GO:0005634">
    <property type="term" value="C:nucleus"/>
    <property type="evidence" value="ECO:0007669"/>
    <property type="project" value="UniProtKB-SubCell"/>
</dbReference>
<dbReference type="GO" id="GO:0003700">
    <property type="term" value="F:DNA-binding transcription factor activity"/>
    <property type="evidence" value="ECO:0007669"/>
    <property type="project" value="InterPro"/>
</dbReference>
<evidence type="ECO:0000256" key="3">
    <source>
        <dbReference type="ARBA" id="ARBA00023015"/>
    </source>
</evidence>
<dbReference type="InterPro" id="IPR000232">
    <property type="entry name" value="HSF_DNA-bd"/>
</dbReference>
<feature type="compositionally biased region" description="Basic and acidic residues" evidence="9">
    <location>
        <begin position="388"/>
        <end position="399"/>
    </location>
</feature>
<keyword evidence="6" id="KW-0804">Transcription</keyword>
<sequence>MQEAPAAPPTEPGPSPVPAFLGKLWALVGDPGTDHLIRWSPSGTSFLVSDQSRLAKEVLPQYFKHSNMASFVRQLNMYGFRKVVSIEQGGLLRPERDRVEFQHPSFVRGREQLLERVRRKVGVACGNPKPGKSCGYGWSYSTRPCRNGALSGMQVPALRGDDGRWRPEDLGRLLGEVQALRGVQESAETRLRELRQQNEILWREVVTLQQRHCQQHRLIGKLIQCLFGPLQAGSSSTGVKRKLSLMLDEGNSCPAPAKISACPMPGALGQDSYFTQSPLPESSLGLSSPHRARGPIISDILQDSPSPEGTRLSPCSAGRREKGLALLKEEPASPGGDSQARLALAPNECDFCAATPPQLSVAVVQAILEGKESFSPEGPRSAQQPEPRSPREVTEREPLGLELGDQSPESLLPLMQFRALPESVAPTGPLDVSIPSMGRGLGPGGVQLFVQLGTTDLELPQAVGSSLQGRDWSLMDLDMELSLMQPLLPERDEETALAVTGLNFPGNGSGGGPVNLSYLH</sequence>
<dbReference type="GO" id="GO:0043565">
    <property type="term" value="F:sequence-specific DNA binding"/>
    <property type="evidence" value="ECO:0007669"/>
    <property type="project" value="InterPro"/>
</dbReference>
<dbReference type="Gene3D" id="1.10.10.10">
    <property type="entry name" value="Winged helix-like DNA-binding domain superfamily/Winged helix DNA-binding domain"/>
    <property type="match status" value="1"/>
</dbReference>
<keyword evidence="5" id="KW-0238">DNA-binding</keyword>
<dbReference type="EMBL" id="JAGFMF010011458">
    <property type="protein sequence ID" value="KAG8521799.1"/>
    <property type="molecule type" value="Genomic_DNA"/>
</dbReference>
<evidence type="ECO:0000256" key="7">
    <source>
        <dbReference type="ARBA" id="ARBA00023242"/>
    </source>
</evidence>
<evidence type="ECO:0000259" key="10">
    <source>
        <dbReference type="PROSITE" id="PS00434"/>
    </source>
</evidence>
<evidence type="ECO:0000256" key="8">
    <source>
        <dbReference type="RuleBase" id="RU004020"/>
    </source>
</evidence>
<dbReference type="Proteomes" id="UP000700334">
    <property type="component" value="Unassembled WGS sequence"/>
</dbReference>
<comment type="subcellular location">
    <subcellularLocation>
        <location evidence="1">Nucleus</location>
    </subcellularLocation>
</comment>